<dbReference type="SUPFAM" id="SSF56112">
    <property type="entry name" value="Protein kinase-like (PK-like)"/>
    <property type="match status" value="1"/>
</dbReference>
<dbReference type="InterPro" id="IPR008271">
    <property type="entry name" value="Ser/Thr_kinase_AS"/>
</dbReference>
<keyword evidence="1" id="KW-0677">Repeat</keyword>
<evidence type="ECO:0000259" key="3">
    <source>
        <dbReference type="PROSITE" id="PS50011"/>
    </source>
</evidence>
<dbReference type="GO" id="GO:0004672">
    <property type="term" value="F:protein kinase activity"/>
    <property type="evidence" value="ECO:0007669"/>
    <property type="project" value="InterPro"/>
</dbReference>
<feature type="region of interest" description="Disordered" evidence="2">
    <location>
        <begin position="639"/>
        <end position="662"/>
    </location>
</feature>
<evidence type="ECO:0000313" key="4">
    <source>
        <dbReference type="EMBL" id="TQV98981.1"/>
    </source>
</evidence>
<reference evidence="4 5" key="1">
    <citation type="journal article" date="2019" name="Appl. Microbiol. Biotechnol.">
        <title>Genome sequence of Isaria javanica and comparative genome analysis insights into family S53 peptidase evolution in fungal entomopathogens.</title>
        <authorList>
            <person name="Lin R."/>
            <person name="Zhang X."/>
            <person name="Xin B."/>
            <person name="Zou M."/>
            <person name="Gao Y."/>
            <person name="Qin F."/>
            <person name="Hu Q."/>
            <person name="Xie B."/>
            <person name="Cheng X."/>
        </authorList>
    </citation>
    <scope>NUCLEOTIDE SEQUENCE [LARGE SCALE GENOMIC DNA]</scope>
    <source>
        <strain evidence="4 5">IJ1G</strain>
    </source>
</reference>
<protein>
    <submittedName>
        <fullName evidence="4">Protein kinase</fullName>
    </submittedName>
</protein>
<feature type="domain" description="Protein kinase" evidence="3">
    <location>
        <begin position="51"/>
        <end position="315"/>
    </location>
</feature>
<dbReference type="PROSITE" id="PS50011">
    <property type="entry name" value="PROTEIN_KINASE_DOM"/>
    <property type="match status" value="1"/>
</dbReference>
<keyword evidence="4" id="KW-0808">Transferase</keyword>
<dbReference type="GO" id="GO:0009116">
    <property type="term" value="P:nucleoside metabolic process"/>
    <property type="evidence" value="ECO:0007669"/>
    <property type="project" value="InterPro"/>
</dbReference>
<dbReference type="Proteomes" id="UP000315783">
    <property type="component" value="Unassembled WGS sequence"/>
</dbReference>
<dbReference type="EMBL" id="SPUK01000003">
    <property type="protein sequence ID" value="TQV98981.1"/>
    <property type="molecule type" value="Genomic_DNA"/>
</dbReference>
<dbReference type="InterPro" id="IPR035994">
    <property type="entry name" value="Nucleoside_phosphorylase_sf"/>
</dbReference>
<gene>
    <name evidence="4" type="ORF">IF1G_03061</name>
</gene>
<comment type="caution">
    <text evidence="4">The sequence shown here is derived from an EMBL/GenBank/DDBJ whole genome shotgun (WGS) entry which is preliminary data.</text>
</comment>
<name>A0A545VB67_9HYPO</name>
<dbReference type="Gene3D" id="1.10.510.10">
    <property type="entry name" value="Transferase(Phosphotransferase) domain 1"/>
    <property type="match status" value="1"/>
</dbReference>
<dbReference type="STRING" id="43265.A0A545VB67"/>
<evidence type="ECO:0000256" key="2">
    <source>
        <dbReference type="SAM" id="MobiDB-lite"/>
    </source>
</evidence>
<dbReference type="PANTHER" id="PTHR46082:SF11">
    <property type="entry name" value="AAA+ ATPASE DOMAIN-CONTAINING PROTEIN-RELATED"/>
    <property type="match status" value="1"/>
</dbReference>
<dbReference type="Gene3D" id="3.40.50.1580">
    <property type="entry name" value="Nucleoside phosphorylase domain"/>
    <property type="match status" value="1"/>
</dbReference>
<dbReference type="SUPFAM" id="SSF53167">
    <property type="entry name" value="Purine and uridine phosphorylases"/>
    <property type="match status" value="1"/>
</dbReference>
<dbReference type="InterPro" id="IPR058925">
    <property type="entry name" value="zf-C2H2_AcuF"/>
</dbReference>
<sequence length="1515" mass="169407">MAIDCHHFPALPDIVRDARLEAEFFTTHTKIVSYASGTSVHERRLRIEELWFRDRQLGHGAYGIVHLERCERGGRARLRAVKQIKKNIASGEPLDYARELEAIMKFSHQDYTHCFVRSDGWYESSDYVFITMEYLEHGDLQRHLTRPLPEHEAKLITSQILEGLKLMHENGFTHRDLKPGNIMVVTKGPGWFVKIADFGITKRRHQDATSLHTLQRGSLGFAAPEVLGLNSGQGSYTSAVDMWSLGAVVYIMLTTLTPFAPFEVFQYAAGQLDFPLESLKKLAVSTHGQDFIASLMRVNGPSRLSSADANTHPWMTKPSTVTLDTTGASHTTISTPSALWSTITDCSSEPSATIKVLATPTKEIPAKHTAPYDRSPSATHRGWSDMESPIRSRDPQPEASDLSIHDAKERCFRCLDDYTAHQNPKSAAHAQGLEQLLQLWAKHAGVDARMGMSLDDRLKDHPDLKTTFIGLLELIERRITEALSSPHDDADPGDIPTTEITVDDDYGDAEELLIKQKWECYRGNIWDTISAAVDMLIKLTAMVRKASVSVRNSSLAAHFHSQDDYFAGYAKILARIWLKDARRSLTDQLGHSVSVRRRYILYKMRHEEKISARSTEFVPAPAKTTPIPLSMREVAPKLELSKETPSPARPMRPVNPIFAGTTPSSTNLSELDKIRMRRLIRNTTAPSGIIEGSVSIEETGFAYMFPEPPSLGSMQRYAPCPYCSAPLSAKDLTKRAWRKHLYEDLQPDGFKADPQENKQAAAEFHDDGLEGSLDFDDVPQGHSNASDSEAIMDEEDSSFLPPDLGAGFAWELTSSNEETHGPDPILDSFRAWHENSQHSTEINSSAGAMRGAEVYPLPNDKYTVGWIATLPHEEIAAKAALDDFHGRRPSTKHPSDQNSYILGRISDHNVVIASLPGEIIGTTSATTTAMHMLASFPSIRIGLMVGIGAGSPKIEKDFNTNKNRVTRDIRLGDVVVSQPAGTHGGFKQYDFGKTIAGGNFQPSGFLNSPPRALLNAVSVLRQLHEAGESDMPIILNQMLENLNNATRSYEYPGLELDRLFEATYNHPQNEKTCEHCDEAKEITRPDRRTNNPRVHCGVIAFVNQVIKDPAVRDRLGSDCICFETGAVGLMKDFPCLVICGICDYADTHKYDCWQRYAAIAAAACAKEILRNTSEVEAKEERPARDIVIEAMKEPTDDTLRHTERVSRDVQVLSQGQADKKNQTILNWLTPVDYATQHNHFINIRKPGTGQRFLDSTAFHEWLTKDSHTLFCPGVPGARKTIITAVVIENLQLAFECDQSIGIAYIYCNFRQQDKQKTEDLLASLLKQLSQGQPSLPESVRGLYDRHKKDRTRPSINELSSTVDSVVAAYSKIFIIVDALDECHTDQRTTEFLSRVFDLQRKSGAKFFATSRNVPNITREFEKRQSLAMEILATDQDVRESDSDDAGLDVNEVGSSARRMRKRLPRGSLLFQDPPQPRIDEVEEPNSSEDEYLTTQQFGMELPYCTIEINEMEDSQ</sequence>
<dbReference type="GO" id="GO:0005524">
    <property type="term" value="F:ATP binding"/>
    <property type="evidence" value="ECO:0007669"/>
    <property type="project" value="InterPro"/>
</dbReference>
<keyword evidence="4" id="KW-0418">Kinase</keyword>
<feature type="compositionally biased region" description="Basic and acidic residues" evidence="2">
    <location>
        <begin position="382"/>
        <end position="396"/>
    </location>
</feature>
<organism evidence="4 5">
    <name type="scientific">Cordyceps javanica</name>
    <dbReference type="NCBI Taxonomy" id="43265"/>
    <lineage>
        <taxon>Eukaryota</taxon>
        <taxon>Fungi</taxon>
        <taxon>Dikarya</taxon>
        <taxon>Ascomycota</taxon>
        <taxon>Pezizomycotina</taxon>
        <taxon>Sordariomycetes</taxon>
        <taxon>Hypocreomycetidae</taxon>
        <taxon>Hypocreales</taxon>
        <taxon>Cordycipitaceae</taxon>
        <taxon>Cordyceps</taxon>
    </lineage>
</organism>
<evidence type="ECO:0000313" key="5">
    <source>
        <dbReference type="Proteomes" id="UP000315783"/>
    </source>
</evidence>
<dbReference type="PANTHER" id="PTHR46082">
    <property type="entry name" value="ATP/GTP-BINDING PROTEIN-RELATED"/>
    <property type="match status" value="1"/>
</dbReference>
<feature type="region of interest" description="Disordered" evidence="2">
    <location>
        <begin position="365"/>
        <end position="401"/>
    </location>
</feature>
<dbReference type="Pfam" id="PF24883">
    <property type="entry name" value="NPHP3_N"/>
    <property type="match status" value="1"/>
</dbReference>
<dbReference type="Pfam" id="PF00069">
    <property type="entry name" value="Pkinase"/>
    <property type="match status" value="1"/>
</dbReference>
<dbReference type="InterPro" id="IPR027417">
    <property type="entry name" value="P-loop_NTPase"/>
</dbReference>
<keyword evidence="5" id="KW-1185">Reference proteome</keyword>
<dbReference type="Pfam" id="PF26082">
    <property type="entry name" value="zf-C2H2_AcuF"/>
    <property type="match status" value="1"/>
</dbReference>
<proteinExistence type="predicted"/>
<dbReference type="InterPro" id="IPR056884">
    <property type="entry name" value="NPHP3-like_N"/>
</dbReference>
<evidence type="ECO:0000256" key="1">
    <source>
        <dbReference type="ARBA" id="ARBA00022737"/>
    </source>
</evidence>
<feature type="region of interest" description="Disordered" evidence="2">
    <location>
        <begin position="1463"/>
        <end position="1491"/>
    </location>
</feature>
<accession>A0A545VB67</accession>
<dbReference type="InterPro" id="IPR011009">
    <property type="entry name" value="Kinase-like_dom_sf"/>
</dbReference>
<feature type="compositionally biased region" description="Acidic residues" evidence="2">
    <location>
        <begin position="1480"/>
        <end position="1491"/>
    </location>
</feature>
<dbReference type="SMART" id="SM00220">
    <property type="entry name" value="S_TKc"/>
    <property type="match status" value="1"/>
</dbReference>
<dbReference type="InterPro" id="IPR053137">
    <property type="entry name" value="NLR-like"/>
</dbReference>
<dbReference type="PROSITE" id="PS00108">
    <property type="entry name" value="PROTEIN_KINASE_ST"/>
    <property type="match status" value="1"/>
</dbReference>
<dbReference type="InterPro" id="IPR000719">
    <property type="entry name" value="Prot_kinase_dom"/>
</dbReference>
<dbReference type="Gene3D" id="3.40.50.300">
    <property type="entry name" value="P-loop containing nucleotide triphosphate hydrolases"/>
    <property type="match status" value="1"/>
</dbReference>